<dbReference type="PANTHER" id="PTHR43244:SF1">
    <property type="entry name" value="5,10-METHYLENETETRAHYDROMETHANOPTERIN REDUCTASE"/>
    <property type="match status" value="1"/>
</dbReference>
<dbReference type="PANTHER" id="PTHR43244">
    <property type="match status" value="1"/>
</dbReference>
<dbReference type="InterPro" id="IPR011251">
    <property type="entry name" value="Luciferase-like_dom"/>
</dbReference>
<dbReference type="Pfam" id="PF00296">
    <property type="entry name" value="Bac_luciferase"/>
    <property type="match status" value="2"/>
</dbReference>
<comment type="caution">
    <text evidence="3">The sequence shown here is derived from an EMBL/GenBank/DDBJ whole genome shotgun (WGS) entry which is preliminary data.</text>
</comment>
<dbReference type="InterPro" id="IPR050564">
    <property type="entry name" value="F420-G6PD/mer"/>
</dbReference>
<dbReference type="Gene3D" id="3.20.20.30">
    <property type="entry name" value="Luciferase-like domain"/>
    <property type="match status" value="2"/>
</dbReference>
<evidence type="ECO:0000313" key="3">
    <source>
        <dbReference type="EMBL" id="NKQ52413.1"/>
    </source>
</evidence>
<dbReference type="SUPFAM" id="SSF51679">
    <property type="entry name" value="Bacterial luciferase-like"/>
    <property type="match status" value="1"/>
</dbReference>
<dbReference type="RefSeq" id="WP_168512225.1">
    <property type="nucleotide sequence ID" value="NZ_JAAXLS010000002.1"/>
</dbReference>
<feature type="domain" description="Luciferase-like" evidence="2">
    <location>
        <begin position="123"/>
        <end position="282"/>
    </location>
</feature>
<reference evidence="3 4" key="1">
    <citation type="submission" date="2020-04" db="EMBL/GenBank/DDBJ databases">
        <title>Novel species.</title>
        <authorList>
            <person name="Teo W.F.A."/>
            <person name="Lipun K."/>
            <person name="Srisuk N."/>
            <person name="Duangmal K."/>
        </authorList>
    </citation>
    <scope>NUCLEOTIDE SEQUENCE [LARGE SCALE GENOMIC DNA]</scope>
    <source>
        <strain evidence="3 4">K13G38</strain>
    </source>
</reference>
<dbReference type="Proteomes" id="UP000715441">
    <property type="component" value="Unassembled WGS sequence"/>
</dbReference>
<dbReference type="EMBL" id="JAAXLS010000002">
    <property type="protein sequence ID" value="NKQ52413.1"/>
    <property type="molecule type" value="Genomic_DNA"/>
</dbReference>
<organism evidence="3 4">
    <name type="scientific">Amycolatopsis acididurans</name>
    <dbReference type="NCBI Taxonomy" id="2724524"/>
    <lineage>
        <taxon>Bacteria</taxon>
        <taxon>Bacillati</taxon>
        <taxon>Actinomycetota</taxon>
        <taxon>Actinomycetes</taxon>
        <taxon>Pseudonocardiales</taxon>
        <taxon>Pseudonocardiaceae</taxon>
        <taxon>Amycolatopsis</taxon>
    </lineage>
</organism>
<gene>
    <name evidence="3" type="ORF">HFP15_05930</name>
</gene>
<evidence type="ECO:0000259" key="2">
    <source>
        <dbReference type="Pfam" id="PF00296"/>
    </source>
</evidence>
<feature type="domain" description="Luciferase-like" evidence="2">
    <location>
        <begin position="16"/>
        <end position="110"/>
    </location>
</feature>
<keyword evidence="1" id="KW-0560">Oxidoreductase</keyword>
<name>A0ABX1IY21_9PSEU</name>
<keyword evidence="4" id="KW-1185">Reference proteome</keyword>
<dbReference type="InterPro" id="IPR036661">
    <property type="entry name" value="Luciferase-like_sf"/>
</dbReference>
<protein>
    <submittedName>
        <fullName evidence="3">LLM class flavin-dependent oxidoreductase</fullName>
    </submittedName>
</protein>
<proteinExistence type="predicted"/>
<evidence type="ECO:0000313" key="4">
    <source>
        <dbReference type="Proteomes" id="UP000715441"/>
    </source>
</evidence>
<evidence type="ECO:0000256" key="1">
    <source>
        <dbReference type="ARBA" id="ARBA00023002"/>
    </source>
</evidence>
<accession>A0ABX1IY21</accession>
<sequence length="316" mass="33547">MKLCANWLPISSELTRQVARRAERAGLWGLGIGDSPHYAELYSACTEALAATERLTVLTSVTNPVTRHLSVHASAARTFRHAGEGRFVLGMGRGDSAVRTFGLAPATVAQLEAALTALRDAVPEQRVLVAASGPRVTDVAGRCADGIIAGAGRDVVALTGLRDAASRARVHSGPFEVWGSVRLAVARHPGEAAELRRRMLPRAISASRFNFSGTFAGKNVPPAMHGILAERYAGYDFAWHGRSGANPVAGLFADRPDIEDYLLDRFAVIGTADECRDQLAALAPVVDGIFLSLLFEDALDQVDLIAELVEDLAGAA</sequence>